<dbReference type="OrthoDB" id="745212at2"/>
<evidence type="ECO:0008006" key="4">
    <source>
        <dbReference type="Google" id="ProtNLM"/>
    </source>
</evidence>
<dbReference type="RefSeq" id="WP_091207309.1">
    <property type="nucleotide sequence ID" value="NZ_FOCL01000001.1"/>
</dbReference>
<dbReference type="InterPro" id="IPR050445">
    <property type="entry name" value="Bact_polysacc_biosynth/exp"/>
</dbReference>
<keyword evidence="3" id="KW-1185">Reference proteome</keyword>
<dbReference type="Proteomes" id="UP000198942">
    <property type="component" value="Unassembled WGS sequence"/>
</dbReference>
<keyword evidence="1" id="KW-0812">Transmembrane</keyword>
<proteinExistence type="predicted"/>
<dbReference type="STRING" id="551995.SAMN05192574_101558"/>
<evidence type="ECO:0000313" key="2">
    <source>
        <dbReference type="EMBL" id="SEM71243.1"/>
    </source>
</evidence>
<name>A0A1H8AL39_9SPHI</name>
<keyword evidence="1" id="KW-1133">Transmembrane helix</keyword>
<protein>
    <recommendedName>
        <fullName evidence="4">Chain length determinant protein</fullName>
    </recommendedName>
</protein>
<dbReference type="PANTHER" id="PTHR32309:SF31">
    <property type="entry name" value="CAPSULAR EXOPOLYSACCHARIDE FAMILY"/>
    <property type="match status" value="1"/>
</dbReference>
<accession>A0A1H8AL39</accession>
<dbReference type="AlphaFoldDB" id="A0A1H8AL39"/>
<feature type="transmembrane region" description="Helical" evidence="1">
    <location>
        <begin position="27"/>
        <end position="46"/>
    </location>
</feature>
<sequence length="349" mass="39171">MDNKSEITLKDLIANFRKALKYLKSKVFIITVVSITGSILGIVYAYTKKDSFTAQSTFVLEDGNKGGGLSQYSALASLAGINLDNGNGGLFDPINIMALYKTRLMIEKALLTEVEINGKKQKLIEMYINSYKLRERWKKKDKIESINFNGDPEKFSRKQDSIITDLVGQFNKNFLSVNKLEKELNIIKVEFVSKDEVFAQTFTNVLVETVNDFYVQTKTQKTNQNLDILQRQADSVKRELNFALHGVASSMDANPNANPALLTLRVQSQKKQIDVESSKAIYAEIVKNLEISKISLRNEKPLIKVIDKPTLPLLKQHTSKVMAAIIGFVLATVLIVSLLLAGRYIKQAL</sequence>
<dbReference type="PANTHER" id="PTHR32309">
    <property type="entry name" value="TYROSINE-PROTEIN KINASE"/>
    <property type="match status" value="1"/>
</dbReference>
<dbReference type="EMBL" id="FOCL01000001">
    <property type="protein sequence ID" value="SEM71243.1"/>
    <property type="molecule type" value="Genomic_DNA"/>
</dbReference>
<evidence type="ECO:0000256" key="1">
    <source>
        <dbReference type="SAM" id="Phobius"/>
    </source>
</evidence>
<gene>
    <name evidence="2" type="ORF">SAMN05192574_101558</name>
</gene>
<reference evidence="3" key="1">
    <citation type="submission" date="2016-10" db="EMBL/GenBank/DDBJ databases">
        <authorList>
            <person name="Varghese N."/>
            <person name="Submissions S."/>
        </authorList>
    </citation>
    <scope>NUCLEOTIDE SEQUENCE [LARGE SCALE GENOMIC DNA]</scope>
    <source>
        <strain evidence="3">Gh-48</strain>
    </source>
</reference>
<keyword evidence="1" id="KW-0472">Membrane</keyword>
<evidence type="ECO:0000313" key="3">
    <source>
        <dbReference type="Proteomes" id="UP000198942"/>
    </source>
</evidence>
<organism evidence="2 3">
    <name type="scientific">Mucilaginibacter gossypiicola</name>
    <dbReference type="NCBI Taxonomy" id="551995"/>
    <lineage>
        <taxon>Bacteria</taxon>
        <taxon>Pseudomonadati</taxon>
        <taxon>Bacteroidota</taxon>
        <taxon>Sphingobacteriia</taxon>
        <taxon>Sphingobacteriales</taxon>
        <taxon>Sphingobacteriaceae</taxon>
        <taxon>Mucilaginibacter</taxon>
    </lineage>
</organism>
<feature type="transmembrane region" description="Helical" evidence="1">
    <location>
        <begin position="321"/>
        <end position="341"/>
    </location>
</feature>